<evidence type="ECO:0000313" key="12">
    <source>
        <dbReference type="Proteomes" id="UP000410492"/>
    </source>
</evidence>
<dbReference type="CDD" id="cd00086">
    <property type="entry name" value="homeodomain"/>
    <property type="match status" value="1"/>
</dbReference>
<dbReference type="FunFam" id="1.10.10.60:FF:000059">
    <property type="entry name" value="TGFB-induced factor homeobox 1"/>
    <property type="match status" value="1"/>
</dbReference>
<keyword evidence="3 8" id="KW-0238">DNA-binding</keyword>
<accession>A0A653BGZ3</accession>
<evidence type="ECO:0000256" key="6">
    <source>
        <dbReference type="ARBA" id="ARBA00023242"/>
    </source>
</evidence>
<keyword evidence="12" id="KW-1185">Reference proteome</keyword>
<dbReference type="PANTHER" id="PTHR11850">
    <property type="entry name" value="HOMEOBOX PROTEIN TRANSCRIPTION FACTORS"/>
    <property type="match status" value="1"/>
</dbReference>
<proteinExistence type="inferred from homology"/>
<feature type="DNA-binding region" description="Homeobox" evidence="8">
    <location>
        <begin position="46"/>
        <end position="108"/>
    </location>
</feature>
<feature type="compositionally biased region" description="Gly residues" evidence="9">
    <location>
        <begin position="140"/>
        <end position="152"/>
    </location>
</feature>
<evidence type="ECO:0000259" key="10">
    <source>
        <dbReference type="PROSITE" id="PS50071"/>
    </source>
</evidence>
<evidence type="ECO:0000313" key="11">
    <source>
        <dbReference type="EMBL" id="VEN34811.1"/>
    </source>
</evidence>
<dbReference type="Gene3D" id="1.10.10.60">
    <property type="entry name" value="Homeodomain-like"/>
    <property type="match status" value="1"/>
</dbReference>
<dbReference type="Proteomes" id="UP000410492">
    <property type="component" value="Unassembled WGS sequence"/>
</dbReference>
<dbReference type="OrthoDB" id="10056939at2759"/>
<dbReference type="SMART" id="SM00389">
    <property type="entry name" value="HOX"/>
    <property type="match status" value="1"/>
</dbReference>
<gene>
    <name evidence="11" type="ORF">CALMAC_LOCUS885</name>
</gene>
<evidence type="ECO:0000256" key="2">
    <source>
        <dbReference type="ARBA" id="ARBA00023015"/>
    </source>
</evidence>
<dbReference type="GO" id="GO:0006355">
    <property type="term" value="P:regulation of DNA-templated transcription"/>
    <property type="evidence" value="ECO:0007669"/>
    <property type="project" value="InterPro"/>
</dbReference>
<dbReference type="InterPro" id="IPR050224">
    <property type="entry name" value="TALE_homeobox"/>
</dbReference>
<keyword evidence="2" id="KW-0805">Transcription regulation</keyword>
<keyword evidence="6 8" id="KW-0539">Nucleus</keyword>
<comment type="subcellular location">
    <subcellularLocation>
        <location evidence="1 8">Nucleus</location>
    </subcellularLocation>
</comment>
<dbReference type="GO" id="GO:0000987">
    <property type="term" value="F:cis-regulatory region sequence-specific DNA binding"/>
    <property type="evidence" value="ECO:0007669"/>
    <property type="project" value="UniProtKB-ARBA"/>
</dbReference>
<evidence type="ECO:0000256" key="7">
    <source>
        <dbReference type="ARBA" id="ARBA00038021"/>
    </source>
</evidence>
<keyword evidence="4 8" id="KW-0371">Homeobox</keyword>
<dbReference type="SUPFAM" id="SSF46689">
    <property type="entry name" value="Homeodomain-like"/>
    <property type="match status" value="1"/>
</dbReference>
<evidence type="ECO:0000256" key="4">
    <source>
        <dbReference type="ARBA" id="ARBA00023155"/>
    </source>
</evidence>
<dbReference type="GO" id="GO:0005634">
    <property type="term" value="C:nucleus"/>
    <property type="evidence" value="ECO:0007669"/>
    <property type="project" value="UniProtKB-SubCell"/>
</dbReference>
<sequence length="473" mass="53796">MSSNQYEIRELVDHRFQCASSAEENETASEDEQVPIVYQYEMVERTVKRRGHLPKDAVKILKNWLYEHRFNAYPTEIEKHILSQETNLTVLQISNWFINARRRYLPEMMRREGLRFSSYDSVHYTITRRRRSSSSQRRNSGGGTPGSGGGGTTTTEVYYPKGAKLMRVDGTAIATAGDDSQSEYEVEPNGYVLATSTPRTPTCVKRRRLTSVPRGSISAGGEKFDPWNADVHYGLTDNPAERGEAIQVTHAEEVTNVTQGTSGVLPSNLMVVRTASGKNIVLKVISQTTEIPKTYVLKQAKTIKMESPKTPFKIQTVAKMPVQQQHVQPVQNIKYEVIEDEEQEVEEEVQEIDTVEHFEEHLVEDNEEISEDIPHEITEEELAEAQEHVVHEVEEGEVITVEGDNYLGEEVYESTVEDVPQPEEVFVNEVTLEDNVNEVTIEEPVNEVMVEHEEGEEELEECDEVIINEMHLE</sequence>
<dbReference type="AlphaFoldDB" id="A0A653BGZ3"/>
<dbReference type="GO" id="GO:0001654">
    <property type="term" value="P:eye development"/>
    <property type="evidence" value="ECO:0007669"/>
    <property type="project" value="UniProtKB-ARBA"/>
</dbReference>
<evidence type="ECO:0000256" key="8">
    <source>
        <dbReference type="PROSITE-ProRule" id="PRU00108"/>
    </source>
</evidence>
<dbReference type="Pfam" id="PF05920">
    <property type="entry name" value="Homeobox_KN"/>
    <property type="match status" value="1"/>
</dbReference>
<evidence type="ECO:0000256" key="1">
    <source>
        <dbReference type="ARBA" id="ARBA00004123"/>
    </source>
</evidence>
<feature type="region of interest" description="Disordered" evidence="9">
    <location>
        <begin position="127"/>
        <end position="156"/>
    </location>
</feature>
<feature type="domain" description="Homeobox" evidence="10">
    <location>
        <begin position="44"/>
        <end position="107"/>
    </location>
</feature>
<protein>
    <recommendedName>
        <fullName evidence="10">Homeobox domain-containing protein</fullName>
    </recommendedName>
</protein>
<dbReference type="GO" id="GO:0048646">
    <property type="term" value="P:anatomical structure formation involved in morphogenesis"/>
    <property type="evidence" value="ECO:0007669"/>
    <property type="project" value="UniProtKB-ARBA"/>
</dbReference>
<organism evidence="11 12">
    <name type="scientific">Callosobruchus maculatus</name>
    <name type="common">Southern cowpea weevil</name>
    <name type="synonym">Pulse bruchid</name>
    <dbReference type="NCBI Taxonomy" id="64391"/>
    <lineage>
        <taxon>Eukaryota</taxon>
        <taxon>Metazoa</taxon>
        <taxon>Ecdysozoa</taxon>
        <taxon>Arthropoda</taxon>
        <taxon>Hexapoda</taxon>
        <taxon>Insecta</taxon>
        <taxon>Pterygota</taxon>
        <taxon>Neoptera</taxon>
        <taxon>Endopterygota</taxon>
        <taxon>Coleoptera</taxon>
        <taxon>Polyphaga</taxon>
        <taxon>Cucujiformia</taxon>
        <taxon>Chrysomeloidea</taxon>
        <taxon>Chrysomelidae</taxon>
        <taxon>Bruchinae</taxon>
        <taxon>Bruchini</taxon>
        <taxon>Callosobruchus</taxon>
    </lineage>
</organism>
<reference evidence="11 12" key="1">
    <citation type="submission" date="2019-01" db="EMBL/GenBank/DDBJ databases">
        <authorList>
            <person name="Sayadi A."/>
        </authorList>
    </citation>
    <scope>NUCLEOTIDE SEQUENCE [LARGE SCALE GENOMIC DNA]</scope>
</reference>
<dbReference type="InterPro" id="IPR001356">
    <property type="entry name" value="HD"/>
</dbReference>
<dbReference type="EMBL" id="CAACVG010000993">
    <property type="protein sequence ID" value="VEN34811.1"/>
    <property type="molecule type" value="Genomic_DNA"/>
</dbReference>
<keyword evidence="5" id="KW-0804">Transcription</keyword>
<comment type="similarity">
    <text evidence="7">Belongs to the TALE/TGIF homeobox family.</text>
</comment>
<dbReference type="InterPro" id="IPR009057">
    <property type="entry name" value="Homeodomain-like_sf"/>
</dbReference>
<evidence type="ECO:0000256" key="9">
    <source>
        <dbReference type="SAM" id="MobiDB-lite"/>
    </source>
</evidence>
<dbReference type="GO" id="GO:0009887">
    <property type="term" value="P:animal organ morphogenesis"/>
    <property type="evidence" value="ECO:0007669"/>
    <property type="project" value="UniProtKB-ARBA"/>
</dbReference>
<dbReference type="InterPro" id="IPR008422">
    <property type="entry name" value="KN_HD"/>
</dbReference>
<evidence type="ECO:0000256" key="5">
    <source>
        <dbReference type="ARBA" id="ARBA00023163"/>
    </source>
</evidence>
<evidence type="ECO:0000256" key="3">
    <source>
        <dbReference type="ARBA" id="ARBA00023125"/>
    </source>
</evidence>
<name>A0A653BGZ3_CALMS</name>
<dbReference type="PROSITE" id="PS50071">
    <property type="entry name" value="HOMEOBOX_2"/>
    <property type="match status" value="1"/>
</dbReference>